<keyword evidence="2" id="KW-1185">Reference proteome</keyword>
<dbReference type="RefSeq" id="WP_402703477.1">
    <property type="nucleotide sequence ID" value="NZ_JBIUZV010000019.1"/>
</dbReference>
<evidence type="ECO:0000313" key="2">
    <source>
        <dbReference type="Proteomes" id="UP001617427"/>
    </source>
</evidence>
<comment type="caution">
    <text evidence="1">The sequence shown here is derived from an EMBL/GenBank/DDBJ whole genome shotgun (WGS) entry which is preliminary data.</text>
</comment>
<dbReference type="InterPro" id="IPR035093">
    <property type="entry name" value="RelE/ParE_toxin_dom_sf"/>
</dbReference>
<dbReference type="PANTHER" id="PTHR40266:SF2">
    <property type="entry name" value="TOXIN HIGB-1"/>
    <property type="match status" value="1"/>
</dbReference>
<dbReference type="Gene3D" id="3.30.2310.20">
    <property type="entry name" value="RelE-like"/>
    <property type="match status" value="1"/>
</dbReference>
<dbReference type="Proteomes" id="UP001617427">
    <property type="component" value="Unassembled WGS sequence"/>
</dbReference>
<proteinExistence type="predicted"/>
<dbReference type="Pfam" id="PF05015">
    <property type="entry name" value="HigB-like_toxin"/>
    <property type="match status" value="1"/>
</dbReference>
<reference evidence="1 2" key="1">
    <citation type="submission" date="2024-10" db="EMBL/GenBank/DDBJ databases">
        <title>The Natural Products Discovery Center: Release of the First 8490 Sequenced Strains for Exploring Actinobacteria Biosynthetic Diversity.</title>
        <authorList>
            <person name="Kalkreuter E."/>
            <person name="Kautsar S.A."/>
            <person name="Yang D."/>
            <person name="Bader C.D."/>
            <person name="Teijaro C.N."/>
            <person name="Fluegel L."/>
            <person name="Davis C.M."/>
            <person name="Simpson J.R."/>
            <person name="Lauterbach L."/>
            <person name="Steele A.D."/>
            <person name="Gui C."/>
            <person name="Meng S."/>
            <person name="Li G."/>
            <person name="Viehrig K."/>
            <person name="Ye F."/>
            <person name="Su P."/>
            <person name="Kiefer A.F."/>
            <person name="Nichols A."/>
            <person name="Cepeda A.J."/>
            <person name="Yan W."/>
            <person name="Fan B."/>
            <person name="Jiang Y."/>
            <person name="Adhikari A."/>
            <person name="Zheng C.-J."/>
            <person name="Schuster L."/>
            <person name="Cowan T.M."/>
            <person name="Smanski M.J."/>
            <person name="Chevrette M.G."/>
            <person name="De Carvalho L.P.S."/>
            <person name="Shen B."/>
        </authorList>
    </citation>
    <scope>NUCLEOTIDE SEQUENCE [LARGE SCALE GENOMIC DNA]</scope>
    <source>
        <strain evidence="1 2">NPDC087045</strain>
    </source>
</reference>
<protein>
    <submittedName>
        <fullName evidence="1">Type II toxin-antitoxin system RelE/ParE family toxin</fullName>
    </submittedName>
</protein>
<sequence>MILSFRCKDTEALFNGRNIARFANIRSTVERKLQMLDSATTLDFLRSPPGNRLEALVGDRTGQHSIRINDQYRICFAWNDQGPIGPTNVEIVDYH</sequence>
<accession>A0ABW8F561</accession>
<dbReference type="InterPro" id="IPR007711">
    <property type="entry name" value="HigB-1"/>
</dbReference>
<dbReference type="PANTHER" id="PTHR40266">
    <property type="entry name" value="TOXIN HIGB-1"/>
    <property type="match status" value="1"/>
</dbReference>
<name>A0ABW8F561_9BURK</name>
<evidence type="ECO:0000313" key="1">
    <source>
        <dbReference type="EMBL" id="MFJ3048445.1"/>
    </source>
</evidence>
<gene>
    <name evidence="1" type="ORF">ACIPEN_21640</name>
</gene>
<dbReference type="EMBL" id="JBIUZV010000019">
    <property type="protein sequence ID" value="MFJ3048445.1"/>
    <property type="molecule type" value="Genomic_DNA"/>
</dbReference>
<organism evidence="1 2">
    <name type="scientific">Herbaspirillum chlorophenolicum</name>
    <dbReference type="NCBI Taxonomy" id="211589"/>
    <lineage>
        <taxon>Bacteria</taxon>
        <taxon>Pseudomonadati</taxon>
        <taxon>Pseudomonadota</taxon>
        <taxon>Betaproteobacteria</taxon>
        <taxon>Burkholderiales</taxon>
        <taxon>Oxalobacteraceae</taxon>
        <taxon>Herbaspirillum</taxon>
    </lineage>
</organism>
<dbReference type="SUPFAM" id="SSF143011">
    <property type="entry name" value="RelE-like"/>
    <property type="match status" value="1"/>
</dbReference>